<protein>
    <submittedName>
        <fullName evidence="1">Uncharacterized protein</fullName>
    </submittedName>
</protein>
<name>A0A5R9H774_9BACT</name>
<dbReference type="Proteomes" id="UP000308001">
    <property type="component" value="Unassembled WGS sequence"/>
</dbReference>
<reference evidence="1 2" key="1">
    <citation type="submission" date="2019-05" db="EMBL/GenBank/DDBJ databases">
        <title>Arcobacter cibarius and Arcobacter thereius providing challenges in identification an antibiotic susceptibility and Quinolone resistance.</title>
        <authorList>
            <person name="Busch A."/>
            <person name="Hanel I."/>
            <person name="Hotzel H."/>
            <person name="Tomaso H."/>
        </authorList>
    </citation>
    <scope>NUCLEOTIDE SEQUENCE [LARGE SCALE GENOMIC DNA]</scope>
    <source>
        <strain evidence="1 2">17CS1191_2</strain>
    </source>
</reference>
<evidence type="ECO:0000313" key="2">
    <source>
        <dbReference type="Proteomes" id="UP000308001"/>
    </source>
</evidence>
<sequence>MSKKNNDVITKNLIREFSSGSFNSILKNLIKLKTERDIDILKKNFNYLYRNTKLSNIIEGHLFPKNLTDLKSYPRTTKTTIERELIWTAFLINNNMDKINEYLMFKKDYESYIFIGKYHEALKVLNLIKEYFGYSLWLIQNELILKQKIEGLESQKNYAAELKEKLNKKSLVSFLIHFFSMKCEDNITSNNLKTLLDENLYSLKNVSNVKEYIRFKCLVMNSLEINDITEIEYLFHWENNSSLIDIYETFIQVYIIWTSKFYNTNEKETTVFRKVLYLLKEDITDKRIKSLNRVYGRSSELYGYEKNEKIIDAFDYYTYGKYLDCIEFCNELFDNGVFDISLIDIFIRSHIYQGLAPVVHTNSIKDILVKNLYHIILKDDKTLVSFENLLNLMSIYQSFEWINGLYAFLDNQTSGLKILQKEENLYLKLLSSCIPSPYKSDIYSNNPKIRYLEELEQLKLNSSMLNLYKRRKNNEIIEDKEIPNYRILKYKAINAYHNENFEEAKILFKILTENDNELISIDAKSAYLNTLIQLGEYDLCCKLLVKYILKKEYIYVNLPLQNLVSKFDRPNKWPKSIYVPIFFKLYTLHISEKENHLRLSYDKFLEQNNCEKPSKLIENYIDFYNKENFLEICYFLKEVCVPELMKYSTYIDSTTVAEEERILICRQLKEFDPSNAKEYELEINERTKKIVIKDGVKRVGKSKVFVDTVQVKQYYKKKLLDENYKRYKALKRNIEDEEQLSKIINIAEQILKENSITTNKDEYYSESDIHLFNVPSNEKKDLFKKIMKEVIDGFINREFGLNVYISTRIRHGYLAKELRSPLEIENLVTTQLKNEETNEKIYNENVFWKDKLSLICSNKKNLILKKLEEFTRKFDNYTDYIIDNILIISTQTKTDALFKYEINALEQKKLEDQISDEMEYDDFIDLVIKWMWKKTDINLKVIREHFEIEIKKQFLIFFDDLISEIENINGDANSRELHDSIAKAKTNIQTTIDNIKTWFNRTDLNVYEDYNIEIAIETTKNILLKANSSNTQLNLNLKSNQSIEMKGKTFEYFVDIFLILMNNAFNHSGYDNFLDIFLEIEKINKNIEIKIINPIVSDKSIEELNKELEIFNKNTFNENSEKVLILRKGTGIFRIKKILNNDLFCDNILEYKYIETDAYESKKGFELKLILIDEELSNEKNINN</sequence>
<dbReference type="EMBL" id="VBUF01000001">
    <property type="protein sequence ID" value="TLS73286.1"/>
    <property type="molecule type" value="Genomic_DNA"/>
</dbReference>
<organism evidence="1 2">
    <name type="scientific">Aliarcobacter thereius</name>
    <dbReference type="NCBI Taxonomy" id="544718"/>
    <lineage>
        <taxon>Bacteria</taxon>
        <taxon>Pseudomonadati</taxon>
        <taxon>Campylobacterota</taxon>
        <taxon>Epsilonproteobacteria</taxon>
        <taxon>Campylobacterales</taxon>
        <taxon>Arcobacteraceae</taxon>
        <taxon>Aliarcobacter</taxon>
    </lineage>
</organism>
<evidence type="ECO:0000313" key="1">
    <source>
        <dbReference type="EMBL" id="TLS73286.1"/>
    </source>
</evidence>
<proteinExistence type="predicted"/>
<comment type="caution">
    <text evidence="1">The sequence shown here is derived from an EMBL/GenBank/DDBJ whole genome shotgun (WGS) entry which is preliminary data.</text>
</comment>
<dbReference type="AlphaFoldDB" id="A0A5R9H774"/>
<gene>
    <name evidence="1" type="ORF">FE246_02025</name>
</gene>
<dbReference type="RefSeq" id="WP_138142722.1">
    <property type="nucleotide sequence ID" value="NZ_VBUF01000001.1"/>
</dbReference>
<accession>A0A5R9H774</accession>